<evidence type="ECO:0000259" key="6">
    <source>
        <dbReference type="Pfam" id="PF02826"/>
    </source>
</evidence>
<comment type="caution">
    <text evidence="7">The sequence shown here is derived from an EMBL/GenBank/DDBJ whole genome shotgun (WGS) entry which is preliminary data.</text>
</comment>
<evidence type="ECO:0000256" key="2">
    <source>
        <dbReference type="ARBA" id="ARBA00023002"/>
    </source>
</evidence>
<evidence type="ECO:0000256" key="4">
    <source>
        <dbReference type="RuleBase" id="RU003719"/>
    </source>
</evidence>
<dbReference type="InterPro" id="IPR006140">
    <property type="entry name" value="D-isomer_DH_NAD-bd"/>
</dbReference>
<dbReference type="RefSeq" id="WP_375556756.1">
    <property type="nucleotide sequence ID" value="NZ_JBBVGT010000002.1"/>
</dbReference>
<dbReference type="SUPFAM" id="SSF51735">
    <property type="entry name" value="NAD(P)-binding Rossmann-fold domains"/>
    <property type="match status" value="1"/>
</dbReference>
<dbReference type="InterPro" id="IPR029753">
    <property type="entry name" value="D-isomer_DH_CS"/>
</dbReference>
<dbReference type="Proteomes" id="UP001580928">
    <property type="component" value="Unassembled WGS sequence"/>
</dbReference>
<dbReference type="PANTHER" id="PTHR42789:SF1">
    <property type="entry name" value="D-ISOMER SPECIFIC 2-HYDROXYACID DEHYDROGENASE FAMILY PROTEIN (AFU_ORTHOLOGUE AFUA_6G10090)"/>
    <property type="match status" value="1"/>
</dbReference>
<name>A0ABV5CCC0_9SPHI</name>
<dbReference type="InterPro" id="IPR036291">
    <property type="entry name" value="NAD(P)-bd_dom_sf"/>
</dbReference>
<evidence type="ECO:0000259" key="5">
    <source>
        <dbReference type="Pfam" id="PF00389"/>
    </source>
</evidence>
<feature type="domain" description="D-isomer specific 2-hydroxyacid dehydrogenase NAD-binding" evidence="6">
    <location>
        <begin position="110"/>
        <end position="289"/>
    </location>
</feature>
<evidence type="ECO:0000313" key="7">
    <source>
        <dbReference type="EMBL" id="MFB5945212.1"/>
    </source>
</evidence>
<reference evidence="7 8" key="1">
    <citation type="submission" date="2024-04" db="EMBL/GenBank/DDBJ databases">
        <title>Albibacterium profundi sp. nov., isolated from sediment of the Challenger Deep of Mariana Trench.</title>
        <authorList>
            <person name="Wang Y."/>
        </authorList>
    </citation>
    <scope>NUCLEOTIDE SEQUENCE [LARGE SCALE GENOMIC DNA]</scope>
    <source>
        <strain evidence="7 8">RHL897</strain>
    </source>
</reference>
<dbReference type="SUPFAM" id="SSF52283">
    <property type="entry name" value="Formate/glycerate dehydrogenase catalytic domain-like"/>
    <property type="match status" value="1"/>
</dbReference>
<keyword evidence="8" id="KW-1185">Reference proteome</keyword>
<sequence>MNKNEFKLLIVDDIHPVFIESVEKAGIQVDYQPDIQHRQAASVIGDYDGLIVRSKFKVDVPFLDRGLKLKIIGRAGAGVDNIDTVYAESKNIALVSAPEGNCDAVAEHMLGMLLALFNKIIVADAEVRHGQWRREENRGIELTGRTVGLIGYGNNGSAMARKLSGFDVEILAYDKYKTGFGTEVVQEVAMDELFEKADVLSLHIPLTTETRAMVDRDFLQKFKKPIFFLNGARGGIVDIEAILEAIDKKMILGACLDVLPIEKVIEQQKQEWFSKLASLDNVVLTPHVAGWTVESYYKISKVLADKVIAGYQQLQGAS</sequence>
<evidence type="ECO:0000256" key="3">
    <source>
        <dbReference type="ARBA" id="ARBA00023027"/>
    </source>
</evidence>
<dbReference type="Gene3D" id="3.40.50.720">
    <property type="entry name" value="NAD(P)-binding Rossmann-like Domain"/>
    <property type="match status" value="2"/>
</dbReference>
<dbReference type="InterPro" id="IPR006139">
    <property type="entry name" value="D-isomer_2_OHA_DH_cat_dom"/>
</dbReference>
<keyword evidence="3" id="KW-0520">NAD</keyword>
<dbReference type="Pfam" id="PF00389">
    <property type="entry name" value="2-Hacid_dh"/>
    <property type="match status" value="1"/>
</dbReference>
<dbReference type="InterPro" id="IPR050857">
    <property type="entry name" value="D-2-hydroxyacid_DH"/>
</dbReference>
<dbReference type="EMBL" id="JBBVGT010000002">
    <property type="protein sequence ID" value="MFB5945212.1"/>
    <property type="molecule type" value="Genomic_DNA"/>
</dbReference>
<accession>A0ABV5CCC0</accession>
<dbReference type="PROSITE" id="PS00670">
    <property type="entry name" value="D_2_HYDROXYACID_DH_2"/>
    <property type="match status" value="1"/>
</dbReference>
<dbReference type="Pfam" id="PF02826">
    <property type="entry name" value="2-Hacid_dh_C"/>
    <property type="match status" value="1"/>
</dbReference>
<keyword evidence="2 4" id="KW-0560">Oxidoreductase</keyword>
<evidence type="ECO:0000313" key="8">
    <source>
        <dbReference type="Proteomes" id="UP001580928"/>
    </source>
</evidence>
<comment type="similarity">
    <text evidence="1 4">Belongs to the D-isomer specific 2-hydroxyacid dehydrogenase family.</text>
</comment>
<dbReference type="PANTHER" id="PTHR42789">
    <property type="entry name" value="D-ISOMER SPECIFIC 2-HYDROXYACID DEHYDROGENASE FAMILY PROTEIN (AFU_ORTHOLOGUE AFUA_6G10090)"/>
    <property type="match status" value="1"/>
</dbReference>
<feature type="domain" description="D-isomer specific 2-hydroxyacid dehydrogenase catalytic" evidence="5">
    <location>
        <begin position="9"/>
        <end position="312"/>
    </location>
</feature>
<organism evidence="7 8">
    <name type="scientific">Albibacterium profundi</name>
    <dbReference type="NCBI Taxonomy" id="3134906"/>
    <lineage>
        <taxon>Bacteria</taxon>
        <taxon>Pseudomonadati</taxon>
        <taxon>Bacteroidota</taxon>
        <taxon>Sphingobacteriia</taxon>
        <taxon>Sphingobacteriales</taxon>
        <taxon>Sphingobacteriaceae</taxon>
        <taxon>Albibacterium</taxon>
    </lineage>
</organism>
<protein>
    <submittedName>
        <fullName evidence="7">NAD(P)-dependent oxidoreductase</fullName>
    </submittedName>
</protein>
<proteinExistence type="inferred from homology"/>
<evidence type="ECO:0000256" key="1">
    <source>
        <dbReference type="ARBA" id="ARBA00005854"/>
    </source>
</evidence>
<gene>
    <name evidence="7" type="ORF">WKR92_05155</name>
</gene>